<dbReference type="Proteomes" id="UP000523601">
    <property type="component" value="Unassembled WGS sequence"/>
</dbReference>
<keyword evidence="3" id="KW-1185">Reference proteome</keyword>
<proteinExistence type="predicted"/>
<protein>
    <submittedName>
        <fullName evidence="2">Uncharacterized protein</fullName>
    </submittedName>
</protein>
<gene>
    <name evidence="2" type="ORF">HJ526_17865</name>
</gene>
<feature type="transmembrane region" description="Helical" evidence="1">
    <location>
        <begin position="7"/>
        <end position="28"/>
    </location>
</feature>
<feature type="transmembrane region" description="Helical" evidence="1">
    <location>
        <begin position="72"/>
        <end position="95"/>
    </location>
</feature>
<evidence type="ECO:0000313" key="2">
    <source>
        <dbReference type="EMBL" id="NVO29291.1"/>
    </source>
</evidence>
<accession>A0ABX2PIF7</accession>
<evidence type="ECO:0000256" key="1">
    <source>
        <dbReference type="SAM" id="Phobius"/>
    </source>
</evidence>
<dbReference type="RefSeq" id="WP_176855982.1">
    <property type="nucleotide sequence ID" value="NZ_JABCJD010000013.1"/>
</dbReference>
<keyword evidence="1" id="KW-0812">Transmembrane</keyword>
<dbReference type="EMBL" id="JABCJD010000013">
    <property type="protein sequence ID" value="NVO29291.1"/>
    <property type="molecule type" value="Genomic_DNA"/>
</dbReference>
<keyword evidence="1" id="KW-0472">Membrane</keyword>
<keyword evidence="1" id="KW-1133">Transmembrane helix</keyword>
<comment type="caution">
    <text evidence="2">The sequence shown here is derived from an EMBL/GenBank/DDBJ whole genome shotgun (WGS) entry which is preliminary data.</text>
</comment>
<evidence type="ECO:0000313" key="3">
    <source>
        <dbReference type="Proteomes" id="UP000523601"/>
    </source>
</evidence>
<name>A0ABX2PIF7_9RHOB</name>
<reference evidence="2 3" key="1">
    <citation type="submission" date="2020-04" db="EMBL/GenBank/DDBJ databases">
        <title>Donghicola sp., a member of the Rhodobacteraceae family isolated from mangrove forest in Thailand.</title>
        <authorList>
            <person name="Charoenyingcharoen P."/>
            <person name="Yukphan P."/>
        </authorList>
    </citation>
    <scope>NUCLEOTIDE SEQUENCE [LARGE SCALE GENOMIC DNA]</scope>
    <source>
        <strain evidence="2 3">C2-DW-16</strain>
    </source>
</reference>
<organism evidence="2 3">
    <name type="scientific">Donghicola mangrovi</name>
    <dbReference type="NCBI Taxonomy" id="2729614"/>
    <lineage>
        <taxon>Bacteria</taxon>
        <taxon>Pseudomonadati</taxon>
        <taxon>Pseudomonadota</taxon>
        <taxon>Alphaproteobacteria</taxon>
        <taxon>Rhodobacterales</taxon>
        <taxon>Roseobacteraceae</taxon>
        <taxon>Donghicola</taxon>
    </lineage>
</organism>
<sequence length="477" mass="51734">MSSGADFLMAAGILIFLVAGLLSLVFFTITGITDTPLPDWARIKSMEVFSMVASVGVVVAIVAKADHAFVKVFGILLIGALIVPTKDMVALAQLASGQKARMEMEEHRYNDGAEFEARISDLSNKIVTKLQESSSKPGDDNAARILNNIDPVVRAQAVLAVADAISTDRKVTHLERARLGGYLPLLMSFGTPDGFREYYFRHNSDPDFLEDLMTLRRHELVSFSYSDFSSADVTYLGKQLICEYTKNQYPNRDKYKFGYEERDVCPFPEVVQAELKDTRLLAGKDASPAQNLEKFCEHAFDQFSDTLPLKPDSVGAKMRLPAPNGWKISRESLGALGGTLTVTSSGSDAENLELVIMSKVPPGKPAFGKGKDTTCTLKVAGSPRKTADTPEAEGQTLSFVIDEADLNAADPSEDLYLIIGDPHLSLEEEGAFSRTFLVDLAFKFEPKVDTMTAGETDAAAAQIEDGSTSEANAAAAN</sequence>
<feature type="transmembrane region" description="Helical" evidence="1">
    <location>
        <begin position="48"/>
        <end position="65"/>
    </location>
</feature>